<comment type="pathway">
    <text evidence="3">Amino-acid biosynthesis; L-histidine biosynthesis; L-histidine from 5-phospho-alpha-D-ribose 1-diphosphate: step 3/9.</text>
</comment>
<evidence type="ECO:0000256" key="10">
    <source>
        <dbReference type="ARBA" id="ARBA00022840"/>
    </source>
</evidence>
<dbReference type="Gene3D" id="3.30.470.20">
    <property type="entry name" value="ATP-grasp fold, B domain"/>
    <property type="match status" value="1"/>
</dbReference>
<dbReference type="Gene3D" id="1.10.287.1080">
    <property type="entry name" value="MazG-like"/>
    <property type="match status" value="1"/>
</dbReference>
<dbReference type="Gene3D" id="3.40.190.10">
    <property type="entry name" value="Periplasmic binding protein-like II"/>
    <property type="match status" value="1"/>
</dbReference>
<dbReference type="Gene3D" id="3.40.50.300">
    <property type="entry name" value="P-loop containing nucleotide triphosphate hydrolases"/>
    <property type="match status" value="1"/>
</dbReference>
<evidence type="ECO:0000259" key="14">
    <source>
        <dbReference type="Pfam" id="PF01502"/>
    </source>
</evidence>
<dbReference type="Pfam" id="PF01634">
    <property type="entry name" value="HisG"/>
    <property type="match status" value="1"/>
</dbReference>
<dbReference type="InterPro" id="IPR011060">
    <property type="entry name" value="RibuloseP-bd_barrel"/>
</dbReference>
<evidence type="ECO:0000313" key="17">
    <source>
        <dbReference type="Proteomes" id="UP000240325"/>
    </source>
</evidence>
<dbReference type="GO" id="GO:0000105">
    <property type="term" value="P:L-histidine biosynthetic process"/>
    <property type="evidence" value="ECO:0007669"/>
    <property type="project" value="UniProtKB-UniPathway"/>
</dbReference>
<dbReference type="InterPro" id="IPR008179">
    <property type="entry name" value="HisE"/>
</dbReference>
<evidence type="ECO:0000259" key="15">
    <source>
        <dbReference type="Pfam" id="PF01634"/>
    </source>
</evidence>
<keyword evidence="6" id="KW-0028">Amino-acid biosynthesis</keyword>
<dbReference type="InterPro" id="IPR021130">
    <property type="entry name" value="PRib-ATP_PPHydrolase-like"/>
</dbReference>
<reference evidence="16" key="1">
    <citation type="journal article" date="2017" name="Elife">
        <title>The kinetoplastid-infecting Bodo saltans virus (BsV), a window into the most abundant giant viruses in the sea.</title>
        <authorList>
            <person name="Deeg C.M."/>
            <person name="Chow C.-E.T."/>
            <person name="Suttle C.A."/>
        </authorList>
    </citation>
    <scope>NUCLEOTIDE SEQUENCE</scope>
    <source>
        <strain evidence="16">NG1</strain>
    </source>
</reference>
<keyword evidence="17" id="KW-1185">Reference proteome</keyword>
<evidence type="ECO:0000256" key="9">
    <source>
        <dbReference type="ARBA" id="ARBA00022801"/>
    </source>
</evidence>
<dbReference type="SUPFAM" id="SSF56104">
    <property type="entry name" value="SAICAR synthase-like"/>
    <property type="match status" value="1"/>
</dbReference>
<dbReference type="InterPro" id="IPR013820">
    <property type="entry name" value="ATP_PRibTrfase_cat"/>
</dbReference>
<comment type="catalytic activity">
    <reaction evidence="1">
        <text>1-(5-phospho-beta-D-ribosyl)-5'-AMP + H2O = 1-(5-phospho-beta-D-ribosyl)-5-[(5-phospho-beta-D-ribosylamino)methylideneamino]imidazole-4-carboxamide</text>
        <dbReference type="Rhea" id="RHEA:20049"/>
        <dbReference type="ChEBI" id="CHEBI:15377"/>
        <dbReference type="ChEBI" id="CHEBI:58435"/>
        <dbReference type="ChEBI" id="CHEBI:59457"/>
        <dbReference type="EC" id="3.5.4.19"/>
    </reaction>
</comment>
<evidence type="ECO:0000256" key="4">
    <source>
        <dbReference type="ARBA" id="ARBA00005204"/>
    </source>
</evidence>
<evidence type="ECO:0000256" key="11">
    <source>
        <dbReference type="ARBA" id="ARBA00023102"/>
    </source>
</evidence>
<proteinExistence type="predicted"/>
<keyword evidence="7" id="KW-0547">Nucleotide-binding</keyword>
<gene>
    <name evidence="16" type="ORF">BMW23_0916</name>
</gene>
<keyword evidence="12" id="KW-0511">Multifunctional enzyme</keyword>
<feature type="domain" description="ATP phosphoribosyltransferase catalytic" evidence="15">
    <location>
        <begin position="1118"/>
        <end position="1249"/>
    </location>
</feature>
<keyword evidence="8" id="KW-0658">Purine biosynthesis</keyword>
<evidence type="ECO:0000256" key="5">
    <source>
        <dbReference type="ARBA" id="ARBA00022598"/>
    </source>
</evidence>
<dbReference type="PANTHER" id="PTHR42945">
    <property type="entry name" value="HISTIDINE BIOSYNTHESIS BIFUNCTIONAL PROTEIN"/>
    <property type="match status" value="1"/>
</dbReference>
<dbReference type="InterPro" id="IPR013785">
    <property type="entry name" value="Aldolase_TIM"/>
</dbReference>
<feature type="domain" description="Phosphoribosyl-AMP cyclohydrolase" evidence="14">
    <location>
        <begin position="873"/>
        <end position="944"/>
    </location>
</feature>
<comment type="pathway">
    <text evidence="4">Amino-acid biosynthesis; L-histidine biosynthesis; L-histidine from 5-phospho-alpha-D-ribose 1-diphosphate: step 2/9.</text>
</comment>
<evidence type="ECO:0000256" key="3">
    <source>
        <dbReference type="ARBA" id="ARBA00005169"/>
    </source>
</evidence>
<dbReference type="UniPathway" id="UPA00074">
    <property type="reaction ID" value="UER00131"/>
</dbReference>
<dbReference type="GO" id="GO:0006189">
    <property type="term" value="P:'de novo' IMP biosynthetic process"/>
    <property type="evidence" value="ECO:0007669"/>
    <property type="project" value="UniProtKB-UniPathway"/>
</dbReference>
<protein>
    <submittedName>
        <fullName evidence="16">Bifunctional phosphoribosyl-AMP cyclohydrolase/phosphoribosyl-ATP pyrophosphatase protein</fullName>
    </submittedName>
</protein>
<keyword evidence="10" id="KW-0067">ATP-binding</keyword>
<evidence type="ECO:0000256" key="1">
    <source>
        <dbReference type="ARBA" id="ARBA00000024"/>
    </source>
</evidence>
<dbReference type="UniPathway" id="UPA00031">
    <property type="reaction ID" value="UER00008"/>
</dbReference>
<dbReference type="Pfam" id="PF00977">
    <property type="entry name" value="His_biosynth"/>
    <property type="match status" value="1"/>
</dbReference>
<dbReference type="InterPro" id="IPR028923">
    <property type="entry name" value="SAICAR_synt/ADE2_N"/>
</dbReference>
<dbReference type="InterPro" id="IPR006062">
    <property type="entry name" value="His_biosynth"/>
</dbReference>
<dbReference type="CDD" id="cd11534">
    <property type="entry name" value="NTP-PPase_HisIE_like"/>
    <property type="match status" value="1"/>
</dbReference>
<dbReference type="Gene3D" id="3.20.20.70">
    <property type="entry name" value="Aldolase class I"/>
    <property type="match status" value="1"/>
</dbReference>
<dbReference type="Gene3D" id="3.10.20.810">
    <property type="entry name" value="Phosphoribosyl-AMP cyclohydrolase"/>
    <property type="match status" value="1"/>
</dbReference>
<dbReference type="InterPro" id="IPR038019">
    <property type="entry name" value="PRib_AMP_CycHydrolase_sf"/>
</dbReference>
<dbReference type="GO" id="GO:0005524">
    <property type="term" value="F:ATP binding"/>
    <property type="evidence" value="ECO:0007669"/>
    <property type="project" value="UniProtKB-KW"/>
</dbReference>
<evidence type="ECO:0000256" key="2">
    <source>
        <dbReference type="ARBA" id="ARBA00001460"/>
    </source>
</evidence>
<dbReference type="GO" id="GO:0003879">
    <property type="term" value="F:ATP phosphoribosyltransferase activity"/>
    <property type="evidence" value="ECO:0007669"/>
    <property type="project" value="InterPro"/>
</dbReference>
<feature type="domain" description="SAICAR synthetase/ADE2 N-terminal" evidence="13">
    <location>
        <begin position="460"/>
        <end position="551"/>
    </location>
</feature>
<dbReference type="Pfam" id="PF01259">
    <property type="entry name" value="SAICAR_synt"/>
    <property type="match status" value="1"/>
</dbReference>
<evidence type="ECO:0000259" key="13">
    <source>
        <dbReference type="Pfam" id="PF01259"/>
    </source>
</evidence>
<dbReference type="SUPFAM" id="SSF51366">
    <property type="entry name" value="Ribulose-phoshate binding barrel"/>
    <property type="match status" value="1"/>
</dbReference>
<evidence type="ECO:0000256" key="12">
    <source>
        <dbReference type="ARBA" id="ARBA00023268"/>
    </source>
</evidence>
<dbReference type="SUPFAM" id="SSF53850">
    <property type="entry name" value="Periplasmic binding protein-like II"/>
    <property type="match status" value="1"/>
</dbReference>
<dbReference type="Proteomes" id="UP000240325">
    <property type="component" value="Segment"/>
</dbReference>
<dbReference type="GO" id="GO:0016874">
    <property type="term" value="F:ligase activity"/>
    <property type="evidence" value="ECO:0007669"/>
    <property type="project" value="UniProtKB-KW"/>
</dbReference>
<keyword evidence="11" id="KW-0368">Histidine biosynthesis</keyword>
<sequence>MSITNRVIVLCGNDGTGKTTIISKLNYNNHIVVARDNLRSQDFLSDFAQKMNTDEQTIKNVVKFFDTETLEYTFYRNRPSLPTLPNTEIYWFILDCDESTSNTRINNRNQKKEIWDTPKSVSYFRKRFQELSAYYGVPLISTDCEIDETIKNIVSYLENNSEKYKEHRLYALQNLTCESVVDNSIEKILLHHKNEILSSLSMQNNGELHNIFDFTTLKVPDFLKRIELYEKYNIDYSNVLFRFCVTRFILENKQTIAKGEYDWKSFPESVVNRMNDKSKILFICVKEGESKQIFFAISKLFNNKCFIRLKPTIYSHSKQASGEISNLHLIRGSATQMFMEMIWRNNMNKIEHSYIGLNCGLILSHYLENPPQTEIVIKRSFVGTDKHSYYGYNGFNKNSNNSELNNGLYVRFDWRNPNHIDPVTKVNVAETQYYFTAEECVGKDNFYQSFIKESGMIPLGDKTISEDLLYNMIDTKKTREMALKMFLIMQSYLRKIDITIIDCCFMMTSGFNNTEPHFFSEINQDCCRFVSSKNESLDKDIWRTGGSSSKDKITMKWIEFNEKLCEYFKNNKFHETEMLNYTQEFYQNEVKDMMNDQSVTIPNKYKSIYDKFCRHQSTDLRIIATMDLYNGKPVLVKSGKVYMSHSDGDYNKALEKISIFPDVLVVDLNGAFGDKNNNRDIVKEIAMTNYIYTGGGIRTIEDVQDVLKSSAKRIVIGSNFDDGFLKQIDSNRLIIELSIDDNYEVIIKGRTERTNKTIFEYMEELAKNGINFISITFHSTEGHMHGFPRKMVSEIVLNAPNSIKNIAIAGGVSSLDDLNFLWSFGGRVVPQLGSAIWKNALSIGDIYCSMVKFDENGLIPASIVNDDGKQLAIVYLNREALMKTCETRSLWRYSREHKQLMEKGNSSGNYQKIIHIATNCNNDSLMIKIASKNNFCHLDRQSCYRDNSRGKTNMQAIFDHIEECEKKGTGYTAMMYKNPALTLAKMVEEMNEVICSLNKNEIINESSDLLVHLLIFLSSNNIKLNDIVNLLQARRFNPNLIRRPQLKKKDIFAIGIHFDKYASECDKFLLNKFGIRILRPQKSSRSLKISFEIVDNDKYMEKMNCYLNGKQLVFIPEKPKDIPMQLAWGAIDACVTYDNSMSQFDGIYNEVDSIIDNDICLALIKRKNKEVKFSQNDRILIGAEYPKLVHKHLDSMNIDQALYTIRYVTGSSESLLVNSTTQPYDVVSAIVETGKTLDENDLEVFSYVIPKGQMKIGFFTRQVV</sequence>
<organism evidence="16">
    <name type="scientific">Bodo saltans virus</name>
    <dbReference type="NCBI Taxonomy" id="2024608"/>
    <lineage>
        <taxon>Viruses</taxon>
        <taxon>Varidnaviria</taxon>
        <taxon>Bamfordvirae</taxon>
        <taxon>Nucleocytoviricota</taxon>
        <taxon>Megaviricetes</taxon>
        <taxon>Imitervirales</taxon>
        <taxon>Mimiviridae</taxon>
        <taxon>Klosneuvirinae</taxon>
        <taxon>Theiavirus</taxon>
        <taxon>Theiavirus salishense</taxon>
    </lineage>
</organism>
<name>A0A2H4UVM0_9VIRU</name>
<evidence type="ECO:0000256" key="6">
    <source>
        <dbReference type="ARBA" id="ARBA00022605"/>
    </source>
</evidence>
<dbReference type="GO" id="GO:0004635">
    <property type="term" value="F:phosphoribosyl-AMP cyclohydrolase activity"/>
    <property type="evidence" value="ECO:0007669"/>
    <property type="project" value="UniProtKB-EC"/>
</dbReference>
<evidence type="ECO:0000256" key="7">
    <source>
        <dbReference type="ARBA" id="ARBA00022741"/>
    </source>
</evidence>
<dbReference type="SUPFAM" id="SSF101386">
    <property type="entry name" value="all-alpha NTP pyrophosphatases"/>
    <property type="match status" value="1"/>
</dbReference>
<comment type="catalytic activity">
    <reaction evidence="2">
        <text>1-(5-phospho-beta-D-ribosyl)-ATP + H2O = 1-(5-phospho-beta-D-ribosyl)-5'-AMP + diphosphate + H(+)</text>
        <dbReference type="Rhea" id="RHEA:22828"/>
        <dbReference type="ChEBI" id="CHEBI:15377"/>
        <dbReference type="ChEBI" id="CHEBI:15378"/>
        <dbReference type="ChEBI" id="CHEBI:33019"/>
        <dbReference type="ChEBI" id="CHEBI:59457"/>
        <dbReference type="ChEBI" id="CHEBI:73183"/>
        <dbReference type="EC" id="3.6.1.31"/>
    </reaction>
</comment>
<evidence type="ECO:0000256" key="8">
    <source>
        <dbReference type="ARBA" id="ARBA00022755"/>
    </source>
</evidence>
<dbReference type="PANTHER" id="PTHR42945:SF1">
    <property type="entry name" value="HISTIDINE BIOSYNTHESIS BIFUNCTIONAL PROTEIN HIS7"/>
    <property type="match status" value="1"/>
</dbReference>
<dbReference type="GO" id="GO:0004636">
    <property type="term" value="F:phosphoribosyl-ATP diphosphatase activity"/>
    <property type="evidence" value="ECO:0007669"/>
    <property type="project" value="UniProtKB-EC"/>
</dbReference>
<dbReference type="InterPro" id="IPR027417">
    <property type="entry name" value="P-loop_NTPase"/>
</dbReference>
<accession>A0A2H4UVM0</accession>
<dbReference type="Pfam" id="PF01503">
    <property type="entry name" value="PRA-PH"/>
    <property type="match status" value="1"/>
</dbReference>
<keyword evidence="5" id="KW-0436">Ligase</keyword>
<dbReference type="EMBL" id="MF782455">
    <property type="protein sequence ID" value="ATZ80961.1"/>
    <property type="molecule type" value="Genomic_DNA"/>
</dbReference>
<evidence type="ECO:0000313" key="16">
    <source>
        <dbReference type="EMBL" id="ATZ80961.1"/>
    </source>
</evidence>
<dbReference type="SUPFAM" id="SSF141734">
    <property type="entry name" value="HisI-like"/>
    <property type="match status" value="1"/>
</dbReference>
<dbReference type="SUPFAM" id="SSF52540">
    <property type="entry name" value="P-loop containing nucleoside triphosphate hydrolases"/>
    <property type="match status" value="1"/>
</dbReference>
<dbReference type="Pfam" id="PF01502">
    <property type="entry name" value="PRA-CH"/>
    <property type="match status" value="1"/>
</dbReference>
<dbReference type="InterPro" id="IPR002496">
    <property type="entry name" value="PRib_AMP_CycHydrolase_dom"/>
</dbReference>
<keyword evidence="9" id="KW-0378">Hydrolase</keyword>